<evidence type="ECO:0000313" key="1">
    <source>
        <dbReference type="EMBL" id="VDK49799.1"/>
    </source>
</evidence>
<organism evidence="3">
    <name type="scientific">Taenia asiatica</name>
    <name type="common">Asian tapeworm</name>
    <dbReference type="NCBI Taxonomy" id="60517"/>
    <lineage>
        <taxon>Eukaryota</taxon>
        <taxon>Metazoa</taxon>
        <taxon>Spiralia</taxon>
        <taxon>Lophotrochozoa</taxon>
        <taxon>Platyhelminthes</taxon>
        <taxon>Cestoda</taxon>
        <taxon>Eucestoda</taxon>
        <taxon>Cyclophyllidea</taxon>
        <taxon>Taeniidae</taxon>
        <taxon>Taenia</taxon>
    </lineage>
</organism>
<proteinExistence type="predicted"/>
<keyword evidence="2" id="KW-1185">Reference proteome</keyword>
<name>A0A0R3WH63_TAEAS</name>
<protein>
    <submittedName>
        <fullName evidence="3">Rho-GAP domain-containing protein</fullName>
    </submittedName>
</protein>
<reference evidence="1 2" key="2">
    <citation type="submission" date="2018-11" db="EMBL/GenBank/DDBJ databases">
        <authorList>
            <consortium name="Pathogen Informatics"/>
        </authorList>
    </citation>
    <scope>NUCLEOTIDE SEQUENCE [LARGE SCALE GENOMIC DNA]</scope>
</reference>
<reference evidence="3" key="1">
    <citation type="submission" date="2017-02" db="UniProtKB">
        <authorList>
            <consortium name="WormBaseParasite"/>
        </authorList>
    </citation>
    <scope>IDENTIFICATION</scope>
</reference>
<accession>A0A0R3WH63</accession>
<dbReference type="EMBL" id="UYRS01021033">
    <property type="protein sequence ID" value="VDK49799.1"/>
    <property type="molecule type" value="Genomic_DNA"/>
</dbReference>
<dbReference type="STRING" id="60517.A0A0R3WH63"/>
<evidence type="ECO:0000313" key="2">
    <source>
        <dbReference type="Proteomes" id="UP000282613"/>
    </source>
</evidence>
<sequence>MIVASVTTITSHPCATFRIRHLPPRAASSTWSQLTDLVDEGVLTARAHAEVVVQSLALLLVPRVPADLPLGFFAVPCASLLERLRTPLSVRICVALLTARISDANLTADAVLCPLAKRLRAVLSDPKDRERRLLMQCADFLPSDLLGTVVITLPRCLTHSKLIDVAALNERSVLCAFDPTSPQR</sequence>
<dbReference type="AlphaFoldDB" id="A0A0R3WH63"/>
<evidence type="ECO:0000313" key="3">
    <source>
        <dbReference type="WBParaSite" id="TASK_0001020601-mRNA-1"/>
    </source>
</evidence>
<gene>
    <name evidence="1" type="ORF">TASK_LOCUS10207</name>
</gene>
<dbReference type="WBParaSite" id="TASK_0001020601-mRNA-1">
    <property type="protein sequence ID" value="TASK_0001020601-mRNA-1"/>
    <property type="gene ID" value="TASK_0001020601"/>
</dbReference>
<dbReference type="Proteomes" id="UP000282613">
    <property type="component" value="Unassembled WGS sequence"/>
</dbReference>